<accession>A0ACB9G3N3</accession>
<evidence type="ECO:0000313" key="1">
    <source>
        <dbReference type="EMBL" id="KAI3777846.1"/>
    </source>
</evidence>
<sequence length="100" mass="11235">MQQVSVHSLTAGKKVVLFGVPGAFTPTCRYLQFLLYLIRFGDDSSRSGQGGTHMPFLGKTRRDLEEEFNDGCRICVDLQGNAFWKLVEGLLITRLVALWI</sequence>
<reference evidence="1 2" key="2">
    <citation type="journal article" date="2022" name="Mol. Ecol. Resour.">
        <title>The genomes of chicory, endive, great burdock and yacon provide insights into Asteraceae paleo-polyploidization history and plant inulin production.</title>
        <authorList>
            <person name="Fan W."/>
            <person name="Wang S."/>
            <person name="Wang H."/>
            <person name="Wang A."/>
            <person name="Jiang F."/>
            <person name="Liu H."/>
            <person name="Zhao H."/>
            <person name="Xu D."/>
            <person name="Zhang Y."/>
        </authorList>
    </citation>
    <scope>NUCLEOTIDE SEQUENCE [LARGE SCALE GENOMIC DNA]</scope>
    <source>
        <strain evidence="2">cv. Yunnan</strain>
        <tissue evidence="1">Leaves</tissue>
    </source>
</reference>
<name>A0ACB9G3N3_9ASTR</name>
<proteinExistence type="predicted"/>
<dbReference type="Proteomes" id="UP001056120">
    <property type="component" value="Linkage Group LG15"/>
</dbReference>
<gene>
    <name evidence="1" type="ORF">L1987_47649</name>
</gene>
<organism evidence="1 2">
    <name type="scientific">Smallanthus sonchifolius</name>
    <dbReference type="NCBI Taxonomy" id="185202"/>
    <lineage>
        <taxon>Eukaryota</taxon>
        <taxon>Viridiplantae</taxon>
        <taxon>Streptophyta</taxon>
        <taxon>Embryophyta</taxon>
        <taxon>Tracheophyta</taxon>
        <taxon>Spermatophyta</taxon>
        <taxon>Magnoliopsida</taxon>
        <taxon>eudicotyledons</taxon>
        <taxon>Gunneridae</taxon>
        <taxon>Pentapetalae</taxon>
        <taxon>asterids</taxon>
        <taxon>campanulids</taxon>
        <taxon>Asterales</taxon>
        <taxon>Asteraceae</taxon>
        <taxon>Asteroideae</taxon>
        <taxon>Heliantheae alliance</taxon>
        <taxon>Millerieae</taxon>
        <taxon>Smallanthus</taxon>
    </lineage>
</organism>
<reference evidence="2" key="1">
    <citation type="journal article" date="2022" name="Mol. Ecol. Resour.">
        <title>The genomes of chicory, endive, great burdock and yacon provide insights into Asteraceae palaeo-polyploidization history and plant inulin production.</title>
        <authorList>
            <person name="Fan W."/>
            <person name="Wang S."/>
            <person name="Wang H."/>
            <person name="Wang A."/>
            <person name="Jiang F."/>
            <person name="Liu H."/>
            <person name="Zhao H."/>
            <person name="Xu D."/>
            <person name="Zhang Y."/>
        </authorList>
    </citation>
    <scope>NUCLEOTIDE SEQUENCE [LARGE SCALE GENOMIC DNA]</scope>
    <source>
        <strain evidence="2">cv. Yunnan</strain>
    </source>
</reference>
<protein>
    <submittedName>
        <fullName evidence="1">Uncharacterized protein</fullName>
    </submittedName>
</protein>
<keyword evidence="2" id="KW-1185">Reference proteome</keyword>
<evidence type="ECO:0000313" key="2">
    <source>
        <dbReference type="Proteomes" id="UP001056120"/>
    </source>
</evidence>
<comment type="caution">
    <text evidence="1">The sequence shown here is derived from an EMBL/GenBank/DDBJ whole genome shotgun (WGS) entry which is preliminary data.</text>
</comment>
<dbReference type="EMBL" id="CM042032">
    <property type="protein sequence ID" value="KAI3777846.1"/>
    <property type="molecule type" value="Genomic_DNA"/>
</dbReference>